<dbReference type="InterPro" id="IPR036388">
    <property type="entry name" value="WH-like_DNA-bd_sf"/>
</dbReference>
<accession>A0ABV1GZH7</accession>
<dbReference type="EMBL" id="JBBMFL010000016">
    <property type="protein sequence ID" value="MEQ2545807.1"/>
    <property type="molecule type" value="Genomic_DNA"/>
</dbReference>
<dbReference type="PANTHER" id="PTHR33221:SF5">
    <property type="entry name" value="HTH-TYPE TRANSCRIPTIONAL REGULATOR ISCR"/>
    <property type="match status" value="1"/>
</dbReference>
<comment type="caution">
    <text evidence="2">The sequence shown here is derived from an EMBL/GenBank/DDBJ whole genome shotgun (WGS) entry which is preliminary data.</text>
</comment>
<proteinExistence type="predicted"/>
<dbReference type="SUPFAM" id="SSF46785">
    <property type="entry name" value="Winged helix' DNA-binding domain"/>
    <property type="match status" value="1"/>
</dbReference>
<dbReference type="Proteomes" id="UP001460202">
    <property type="component" value="Unassembled WGS sequence"/>
</dbReference>
<protein>
    <submittedName>
        <fullName evidence="2">Rrf2 family transcriptional regulator</fullName>
    </submittedName>
</protein>
<organism evidence="2 3">
    <name type="scientific">Alistipes intestinihominis</name>
    <dbReference type="NCBI Taxonomy" id="3133172"/>
    <lineage>
        <taxon>Bacteria</taxon>
        <taxon>Pseudomonadati</taxon>
        <taxon>Bacteroidota</taxon>
        <taxon>Bacteroidia</taxon>
        <taxon>Bacteroidales</taxon>
        <taxon>Rikenellaceae</taxon>
        <taxon>Alistipes</taxon>
    </lineage>
</organism>
<dbReference type="Pfam" id="PF02082">
    <property type="entry name" value="Rrf2"/>
    <property type="match status" value="1"/>
</dbReference>
<keyword evidence="1" id="KW-0238">DNA-binding</keyword>
<dbReference type="Gene3D" id="1.10.10.10">
    <property type="entry name" value="Winged helix-like DNA-binding domain superfamily/Winged helix DNA-binding domain"/>
    <property type="match status" value="1"/>
</dbReference>
<dbReference type="InterPro" id="IPR036390">
    <property type="entry name" value="WH_DNA-bd_sf"/>
</dbReference>
<keyword evidence="3" id="KW-1185">Reference proteome</keyword>
<gene>
    <name evidence="2" type="ORF">WMO46_12720</name>
</gene>
<evidence type="ECO:0000313" key="2">
    <source>
        <dbReference type="EMBL" id="MEQ2545807.1"/>
    </source>
</evidence>
<dbReference type="InterPro" id="IPR000944">
    <property type="entry name" value="Tscrpt_reg_Rrf2"/>
</dbReference>
<dbReference type="PANTHER" id="PTHR33221">
    <property type="entry name" value="WINGED HELIX-TURN-HELIX TRANSCRIPTIONAL REGULATOR, RRF2 FAMILY"/>
    <property type="match status" value="1"/>
</dbReference>
<dbReference type="PROSITE" id="PS51197">
    <property type="entry name" value="HTH_RRF2_2"/>
    <property type="match status" value="1"/>
</dbReference>
<evidence type="ECO:0000313" key="3">
    <source>
        <dbReference type="Proteomes" id="UP001460202"/>
    </source>
</evidence>
<evidence type="ECO:0000256" key="1">
    <source>
        <dbReference type="ARBA" id="ARBA00023125"/>
    </source>
</evidence>
<name>A0ABV1GZH7_9BACT</name>
<sequence length="170" mass="19545">MICREKHYFCKDKLPENPMLSKKTRYAMLALSVLAAEYGREPVQIGRIAEKEKIPQRFLEGILLSLKNIGMLNSTRGKSGGYYLLKDPREVTLLDVVICFEGSVSMLACVCEDQYMPCEFCKDEDNCPIRKPFSEIYRHIIDVLRRTTLADLVKEQHVNNDKSKSCMLSE</sequence>
<dbReference type="NCBIfam" id="TIGR00738">
    <property type="entry name" value="rrf2_super"/>
    <property type="match status" value="1"/>
</dbReference>
<dbReference type="RefSeq" id="WP_129650024.1">
    <property type="nucleotide sequence ID" value="NZ_JBBMFL010000016.1"/>
</dbReference>
<reference evidence="2 3" key="1">
    <citation type="submission" date="2024-03" db="EMBL/GenBank/DDBJ databases">
        <title>Human intestinal bacterial collection.</title>
        <authorList>
            <person name="Pauvert C."/>
            <person name="Hitch T.C.A."/>
            <person name="Clavel T."/>
        </authorList>
    </citation>
    <scope>NUCLEOTIDE SEQUENCE [LARGE SCALE GENOMIC DNA]</scope>
    <source>
        <strain evidence="2 3">CLA-KB-H122</strain>
    </source>
</reference>
<dbReference type="GeneID" id="78178544"/>